<feature type="domain" description="FAD-binding" evidence="4">
    <location>
        <begin position="4"/>
        <end position="343"/>
    </location>
</feature>
<dbReference type="Gene3D" id="3.50.50.60">
    <property type="entry name" value="FAD/NAD(P)-binding domain"/>
    <property type="match status" value="1"/>
</dbReference>
<organism evidence="5 6">
    <name type="scientific">Telluria aromaticivorans</name>
    <dbReference type="NCBI Taxonomy" id="2725995"/>
    <lineage>
        <taxon>Bacteria</taxon>
        <taxon>Pseudomonadati</taxon>
        <taxon>Pseudomonadota</taxon>
        <taxon>Betaproteobacteria</taxon>
        <taxon>Burkholderiales</taxon>
        <taxon>Oxalobacteraceae</taxon>
        <taxon>Telluria group</taxon>
        <taxon>Telluria</taxon>
    </lineage>
</organism>
<dbReference type="Gene3D" id="3.30.70.2450">
    <property type="match status" value="1"/>
</dbReference>
<protein>
    <submittedName>
        <fullName evidence="5">FAD-binding protein</fullName>
    </submittedName>
</protein>
<sequence length="517" mass="56831">MDRYDVLIAGAGPTGLVLALALAKQGIKVCIVDKTAGPGTTSRAMAVHARTLELYRSLGLADEVVAAGRPNTAINLWVKGKRRAQLAFQSAGERLTAFPYVLIYPQDAHEALLVRHLEEMGISVQRHTELADFEEQGDSVVARLRRNGGNDVQVEARYLAGCDGARSTVRRSLGTGFAGGTYDHLFYVADVQVHGAAVNGEIHASLDTADFCILLSYSDTGRARLIGTVRDERAQHPESLTFNDVSHRALTSLGIEVDAVHWFSTYRVHHRVTDHYRRGRAFLLGDAAHVHSPAGGQGMNTGIGDAINLAWKLAAVVRGDAPDSLLDTYEPERIAFARKLVETTDRMFTFITAEGNFADFVRMRIAPIFAGALYSVGTAREQIFRILSQTMISYHDSPLSSGTAGRIHGGDRVPWVVRDGKDNHAPAEAIDWQVQVYGKAYDDLRAWCDRHCMLLREFDWGKEAVDAGFARNASYLVRPDGYVALCDPGASAQALEDYFCDLDYHRFRVCPPRQAAL</sequence>
<evidence type="ECO:0000256" key="1">
    <source>
        <dbReference type="ARBA" id="ARBA00001974"/>
    </source>
</evidence>
<keyword evidence="6" id="KW-1185">Reference proteome</keyword>
<dbReference type="PANTHER" id="PTHR43004">
    <property type="entry name" value="TRK SYSTEM POTASSIUM UPTAKE PROTEIN"/>
    <property type="match status" value="1"/>
</dbReference>
<reference evidence="5 6" key="1">
    <citation type="submission" date="2020-04" db="EMBL/GenBank/DDBJ databases">
        <title>Massilia sp. nov., a cold adapted bacteria isolated from Arctic soil.</title>
        <authorList>
            <person name="Son J."/>
            <person name="Ka J.-O."/>
        </authorList>
    </citation>
    <scope>NUCLEOTIDE SEQUENCE [LARGE SCALE GENOMIC DNA]</scope>
    <source>
        <strain evidence="5 6">ML15P13</strain>
    </source>
</reference>
<dbReference type="InterPro" id="IPR002938">
    <property type="entry name" value="FAD-bd"/>
</dbReference>
<comment type="caution">
    <text evidence="5">The sequence shown here is derived from an EMBL/GenBank/DDBJ whole genome shotgun (WGS) entry which is preliminary data.</text>
</comment>
<keyword evidence="3" id="KW-0274">FAD</keyword>
<dbReference type="Pfam" id="PF01494">
    <property type="entry name" value="FAD_binding_3"/>
    <property type="match status" value="1"/>
</dbReference>
<keyword evidence="2" id="KW-0285">Flavoprotein</keyword>
<dbReference type="InterPro" id="IPR036188">
    <property type="entry name" value="FAD/NAD-bd_sf"/>
</dbReference>
<dbReference type="GO" id="GO:0016709">
    <property type="term" value="F:oxidoreductase activity, acting on paired donors, with incorporation or reduction of molecular oxygen, NAD(P)H as one donor, and incorporation of one atom of oxygen"/>
    <property type="evidence" value="ECO:0007669"/>
    <property type="project" value="UniProtKB-ARBA"/>
</dbReference>
<name>A0A7Y2JYK7_9BURK</name>
<gene>
    <name evidence="5" type="ORF">HGB41_07205</name>
</gene>
<dbReference type="SUPFAM" id="SSF51905">
    <property type="entry name" value="FAD/NAD(P)-binding domain"/>
    <property type="match status" value="1"/>
</dbReference>
<dbReference type="EMBL" id="JABAIV010000002">
    <property type="protein sequence ID" value="NNG22788.1"/>
    <property type="molecule type" value="Genomic_DNA"/>
</dbReference>
<accession>A0A7Y2JYK7</accession>
<evidence type="ECO:0000313" key="5">
    <source>
        <dbReference type="EMBL" id="NNG22788.1"/>
    </source>
</evidence>
<dbReference type="PRINTS" id="PR00420">
    <property type="entry name" value="RNGMNOXGNASE"/>
</dbReference>
<dbReference type="PANTHER" id="PTHR43004:SF19">
    <property type="entry name" value="BINDING MONOOXYGENASE, PUTATIVE (JCVI)-RELATED"/>
    <property type="match status" value="1"/>
</dbReference>
<dbReference type="RefSeq" id="WP_171082653.1">
    <property type="nucleotide sequence ID" value="NZ_JABAIV010000002.1"/>
</dbReference>
<evidence type="ECO:0000256" key="3">
    <source>
        <dbReference type="ARBA" id="ARBA00022827"/>
    </source>
</evidence>
<evidence type="ECO:0000259" key="4">
    <source>
        <dbReference type="Pfam" id="PF01494"/>
    </source>
</evidence>
<dbReference type="AlphaFoldDB" id="A0A7Y2JYK7"/>
<dbReference type="GO" id="GO:0071949">
    <property type="term" value="F:FAD binding"/>
    <property type="evidence" value="ECO:0007669"/>
    <property type="project" value="InterPro"/>
</dbReference>
<evidence type="ECO:0000256" key="2">
    <source>
        <dbReference type="ARBA" id="ARBA00022630"/>
    </source>
</evidence>
<proteinExistence type="predicted"/>
<dbReference type="InterPro" id="IPR050641">
    <property type="entry name" value="RIFMO-like"/>
</dbReference>
<evidence type="ECO:0000313" key="6">
    <source>
        <dbReference type="Proteomes" id="UP000533905"/>
    </source>
</evidence>
<dbReference type="Proteomes" id="UP000533905">
    <property type="component" value="Unassembled WGS sequence"/>
</dbReference>
<comment type="cofactor">
    <cofactor evidence="1">
        <name>FAD</name>
        <dbReference type="ChEBI" id="CHEBI:57692"/>
    </cofactor>
</comment>